<dbReference type="EMBL" id="QVTD01000006">
    <property type="protein sequence ID" value="RFU63415.1"/>
    <property type="molecule type" value="Genomic_DNA"/>
</dbReference>
<name>A0A372LDX3_9BACI</name>
<keyword evidence="2" id="KW-1185">Reference proteome</keyword>
<evidence type="ECO:0000313" key="1">
    <source>
        <dbReference type="EMBL" id="RFU63415.1"/>
    </source>
</evidence>
<gene>
    <name evidence="1" type="ORF">D0466_11805</name>
</gene>
<reference evidence="1 2" key="1">
    <citation type="submission" date="2018-08" db="EMBL/GenBank/DDBJ databases">
        <title>Bacillus chawlae sp. nov., Bacillus glennii sp. nov., and Bacillus saganii sp. nov. Isolated from the Vehicle Assembly Building at Kennedy Space Center where the Viking Spacecraft were Assembled.</title>
        <authorList>
            <person name="Seuylemezian A."/>
            <person name="Vaishampayan P."/>
        </authorList>
    </citation>
    <scope>NUCLEOTIDE SEQUENCE [LARGE SCALE GENOMIC DNA]</scope>
    <source>
        <strain evidence="1 2">V44-8</strain>
    </source>
</reference>
<proteinExistence type="predicted"/>
<dbReference type="AlphaFoldDB" id="A0A372LDX3"/>
<evidence type="ECO:0000313" key="2">
    <source>
        <dbReference type="Proteomes" id="UP000262939"/>
    </source>
</evidence>
<protein>
    <submittedName>
        <fullName evidence="1">Uncharacterized protein</fullName>
    </submittedName>
</protein>
<accession>A0A372LDX3</accession>
<dbReference type="RefSeq" id="WP_117322781.1">
    <property type="nucleotide sequence ID" value="NZ_QVTD01000006.1"/>
</dbReference>
<sequence length="63" mass="7412">MEQAKNIEICNQNKKTWQNLFQSEVFLRLEEKADKAQKNNGQADHSRFDLVLSKKGKFKNLQC</sequence>
<organism evidence="1 2">
    <name type="scientific">Peribacillus glennii</name>
    <dbReference type="NCBI Taxonomy" id="2303991"/>
    <lineage>
        <taxon>Bacteria</taxon>
        <taxon>Bacillati</taxon>
        <taxon>Bacillota</taxon>
        <taxon>Bacilli</taxon>
        <taxon>Bacillales</taxon>
        <taxon>Bacillaceae</taxon>
        <taxon>Peribacillus</taxon>
    </lineage>
</organism>
<dbReference type="Proteomes" id="UP000262939">
    <property type="component" value="Unassembled WGS sequence"/>
</dbReference>
<comment type="caution">
    <text evidence="1">The sequence shown here is derived from an EMBL/GenBank/DDBJ whole genome shotgun (WGS) entry which is preliminary data.</text>
</comment>